<evidence type="ECO:0000313" key="1">
    <source>
        <dbReference type="EMBL" id="MCW3484040.1"/>
    </source>
</evidence>
<dbReference type="RefSeq" id="WP_264729559.1">
    <property type="nucleotide sequence ID" value="NZ_JAPDNR010000001.1"/>
</dbReference>
<dbReference type="InterPro" id="IPR023375">
    <property type="entry name" value="ADC_dom_sf"/>
</dbReference>
<name>A0ABT3IJA4_9BACT</name>
<dbReference type="SUPFAM" id="SSF160104">
    <property type="entry name" value="Acetoacetate decarboxylase-like"/>
    <property type="match status" value="1"/>
</dbReference>
<gene>
    <name evidence="1" type="ORF">OL497_09060</name>
</gene>
<dbReference type="Proteomes" id="UP001207742">
    <property type="component" value="Unassembled WGS sequence"/>
</dbReference>
<protein>
    <recommendedName>
        <fullName evidence="3">Acetoacetate decarboxylase (ADC)</fullName>
    </recommendedName>
</protein>
<keyword evidence="2" id="KW-1185">Reference proteome</keyword>
<evidence type="ECO:0008006" key="3">
    <source>
        <dbReference type="Google" id="ProtNLM"/>
    </source>
</evidence>
<reference evidence="1 2" key="1">
    <citation type="submission" date="2022-10" db="EMBL/GenBank/DDBJ databases">
        <title>Chitinophaga nivalis PC15 sp. nov., isolated from Pyeongchang county, South Korea.</title>
        <authorList>
            <person name="Trinh H.N."/>
        </authorList>
    </citation>
    <scope>NUCLEOTIDE SEQUENCE [LARGE SCALE GENOMIC DNA]</scope>
    <source>
        <strain evidence="1 2">PC14</strain>
    </source>
</reference>
<dbReference type="Gene3D" id="2.40.400.10">
    <property type="entry name" value="Acetoacetate decarboxylase-like"/>
    <property type="match status" value="1"/>
</dbReference>
<proteinExistence type="predicted"/>
<comment type="caution">
    <text evidence="1">The sequence shown here is derived from an EMBL/GenBank/DDBJ whole genome shotgun (WGS) entry which is preliminary data.</text>
</comment>
<sequence>MGILKMLIMVTGMQIHAGGNPDSVKPKETIIDLAGHRVPVMKDGLYDRYRSNPPLSVIASAAPEIDLSWFKTLAKKKVDMGFESYSPNFYYKNSSITAIFTANLSRLKALMPPEVLATVKPIAIWPNRGLVAITAYAYHYCDNDTYNEVSISIVTTKPGSAKAGVFTLLRQLKAKDLWGYVLKLPVNTELAMVRGRVGYNLPKWLTAISYQETNQSVRFDIADNATGKTDMILEGKKMYIATSGRALVRTNFINLNQQHQLTHGYTDVRQLEHASSAKRKNVTLTLTDGGLSALLRSLKLGKMIRYDYLPDFQAALYAPELIHATAPAK</sequence>
<dbReference type="EMBL" id="JAPDNS010000001">
    <property type="protein sequence ID" value="MCW3484040.1"/>
    <property type="molecule type" value="Genomic_DNA"/>
</dbReference>
<accession>A0ABT3IJA4</accession>
<evidence type="ECO:0000313" key="2">
    <source>
        <dbReference type="Proteomes" id="UP001207742"/>
    </source>
</evidence>
<organism evidence="1 2">
    <name type="scientific">Chitinophaga nivalis</name>
    <dbReference type="NCBI Taxonomy" id="2991709"/>
    <lineage>
        <taxon>Bacteria</taxon>
        <taxon>Pseudomonadati</taxon>
        <taxon>Bacteroidota</taxon>
        <taxon>Chitinophagia</taxon>
        <taxon>Chitinophagales</taxon>
        <taxon>Chitinophagaceae</taxon>
        <taxon>Chitinophaga</taxon>
    </lineage>
</organism>